<dbReference type="AlphaFoldDB" id="A0A422NHX3"/>
<evidence type="ECO:0000256" key="2">
    <source>
        <dbReference type="SAM" id="MobiDB-lite"/>
    </source>
</evidence>
<evidence type="ECO:0000256" key="1">
    <source>
        <dbReference type="SAM" id="Coils"/>
    </source>
</evidence>
<feature type="region of interest" description="Disordered" evidence="2">
    <location>
        <begin position="165"/>
        <end position="194"/>
    </location>
</feature>
<accession>A0A422NHX3</accession>
<organism evidence="3 4">
    <name type="scientific">Trypanosoma rangeli</name>
    <dbReference type="NCBI Taxonomy" id="5698"/>
    <lineage>
        <taxon>Eukaryota</taxon>
        <taxon>Discoba</taxon>
        <taxon>Euglenozoa</taxon>
        <taxon>Kinetoplastea</taxon>
        <taxon>Metakinetoplastina</taxon>
        <taxon>Trypanosomatida</taxon>
        <taxon>Trypanosomatidae</taxon>
        <taxon>Trypanosoma</taxon>
        <taxon>Herpetosoma</taxon>
    </lineage>
</organism>
<sequence length="521" mass="57070">MKTIMEDLLTGWSVNDGRLKLHGSSGSHFTPPNGQGSRSGGSITGASLGRTRFYGWHSSQTFSDESREGGGAAGPRFGSAALRVKEKNRLQQQMYSPYFCPVGPAAVRRRPGNRTFAAAVRTAPCRPCNNSAGITRRSRCVSGEPTALAPLPMAPRLVQSVKVGSRAVSPPRKTSEHIPRSPGGAFLRSLAQSPQPCDESNNVLPDVRCQSNNDATNLAFDHHPQEGNVHGGGAMVHLLVNENRRGSDCSSFQESPCESPASDPAVFLRLQMRWEAACAMEASASQRCVVLTKMIQQLKNQIDEASGALESVKMQRVLLQERMRSFTALQLDVGREERKCRELHRLAEAAVKRKNCAQVLQPKKGLRVDAATELHEFGEDKPTLLASLAQQRDSLQLERTSLRQAIRAASAESCGKSTNNALISSVAPRLQEAERRRLEQSIAALQGREQQLRVRARRSEMHADSIMENVEKLRTAMRQTKEQYRRKVVDSSDTTSVSEILENVSVTANSMGSCFVTELAA</sequence>
<feature type="coiled-coil region" evidence="1">
    <location>
        <begin position="385"/>
        <end position="487"/>
    </location>
</feature>
<evidence type="ECO:0000313" key="3">
    <source>
        <dbReference type="EMBL" id="RNF05083.1"/>
    </source>
</evidence>
<dbReference type="GeneID" id="40328662"/>
<evidence type="ECO:0000313" key="4">
    <source>
        <dbReference type="Proteomes" id="UP000283634"/>
    </source>
</evidence>
<dbReference type="OMA" id="CAMEASA"/>
<dbReference type="OrthoDB" id="250327at2759"/>
<name>A0A422NHX3_TRYRA</name>
<feature type="region of interest" description="Disordered" evidence="2">
    <location>
        <begin position="23"/>
        <end position="44"/>
    </location>
</feature>
<dbReference type="RefSeq" id="XP_029238472.1">
    <property type="nucleotide sequence ID" value="XM_029381645.1"/>
</dbReference>
<feature type="compositionally biased region" description="Polar residues" evidence="2">
    <location>
        <begin position="24"/>
        <end position="36"/>
    </location>
</feature>
<reference evidence="3 4" key="1">
    <citation type="journal article" date="2018" name="BMC Genomics">
        <title>Genomic comparison of Trypanosoma conorhini and Trypanosoma rangeli to Trypanosoma cruzi strains of high and low virulence.</title>
        <authorList>
            <person name="Bradwell K.R."/>
            <person name="Koparde V.N."/>
            <person name="Matveyev A.V."/>
            <person name="Serrano M.G."/>
            <person name="Alves J.M."/>
            <person name="Parikh H."/>
            <person name="Huang B."/>
            <person name="Lee V."/>
            <person name="Espinosa-Alvarez O."/>
            <person name="Ortiz P.A."/>
            <person name="Costa-Martins A.G."/>
            <person name="Teixeira M.M."/>
            <person name="Buck G.A."/>
        </authorList>
    </citation>
    <scope>NUCLEOTIDE SEQUENCE [LARGE SCALE GENOMIC DNA]</scope>
    <source>
        <strain evidence="3 4">AM80</strain>
    </source>
</reference>
<proteinExistence type="predicted"/>
<dbReference type="EMBL" id="MKGL01000144">
    <property type="protein sequence ID" value="RNF05083.1"/>
    <property type="molecule type" value="Genomic_DNA"/>
</dbReference>
<gene>
    <name evidence="3" type="ORF">TraAM80_04729</name>
</gene>
<comment type="caution">
    <text evidence="3">The sequence shown here is derived from an EMBL/GenBank/DDBJ whole genome shotgun (WGS) entry which is preliminary data.</text>
</comment>
<dbReference type="Proteomes" id="UP000283634">
    <property type="component" value="Unassembled WGS sequence"/>
</dbReference>
<protein>
    <submittedName>
        <fullName evidence="3">Uncharacterized protein</fullName>
    </submittedName>
</protein>
<keyword evidence="1" id="KW-0175">Coiled coil</keyword>
<keyword evidence="4" id="KW-1185">Reference proteome</keyword>